<dbReference type="SUPFAM" id="SSF56935">
    <property type="entry name" value="Porins"/>
    <property type="match status" value="1"/>
</dbReference>
<dbReference type="Proteomes" id="UP000824014">
    <property type="component" value="Unassembled WGS sequence"/>
</dbReference>
<comment type="subcellular location">
    <subcellularLocation>
        <location evidence="1">Cell outer membrane</location>
        <topology evidence="1">Multi-pass membrane protein</topology>
    </subcellularLocation>
</comment>
<keyword evidence="6" id="KW-0472">Membrane</keyword>
<dbReference type="PANTHER" id="PTHR35093">
    <property type="entry name" value="OUTER MEMBRANE PROTEIN NMB0088-RELATED"/>
    <property type="match status" value="1"/>
</dbReference>
<evidence type="ECO:0000256" key="6">
    <source>
        <dbReference type="ARBA" id="ARBA00023136"/>
    </source>
</evidence>
<gene>
    <name evidence="9" type="ORF">H9816_00965</name>
</gene>
<evidence type="ECO:0000256" key="3">
    <source>
        <dbReference type="ARBA" id="ARBA00022452"/>
    </source>
</evidence>
<reference evidence="9" key="2">
    <citation type="submission" date="2021-04" db="EMBL/GenBank/DDBJ databases">
        <authorList>
            <person name="Gilroy R."/>
        </authorList>
    </citation>
    <scope>NUCLEOTIDE SEQUENCE</scope>
    <source>
        <strain evidence="9">ChiHjej11B10-19426</strain>
    </source>
</reference>
<evidence type="ECO:0000313" key="10">
    <source>
        <dbReference type="Proteomes" id="UP000824014"/>
    </source>
</evidence>
<keyword evidence="4" id="KW-0812">Transmembrane</keyword>
<evidence type="ECO:0000313" key="9">
    <source>
        <dbReference type="EMBL" id="HIZ14474.1"/>
    </source>
</evidence>
<keyword evidence="5 8" id="KW-0732">Signal</keyword>
<accession>A0A9D2IKP5</accession>
<comment type="similarity">
    <text evidence="2">Belongs to the OmpP1/FadL family.</text>
</comment>
<evidence type="ECO:0000256" key="5">
    <source>
        <dbReference type="ARBA" id="ARBA00022729"/>
    </source>
</evidence>
<evidence type="ECO:0000256" key="1">
    <source>
        <dbReference type="ARBA" id="ARBA00004571"/>
    </source>
</evidence>
<dbReference type="Pfam" id="PF03349">
    <property type="entry name" value="Toluene_X"/>
    <property type="match status" value="1"/>
</dbReference>
<feature type="signal peptide" evidence="8">
    <location>
        <begin position="1"/>
        <end position="23"/>
    </location>
</feature>
<dbReference type="Gene3D" id="2.40.160.60">
    <property type="entry name" value="Outer membrane protein transport protein (OMPP1/FadL/TodX)"/>
    <property type="match status" value="1"/>
</dbReference>
<evidence type="ECO:0000256" key="2">
    <source>
        <dbReference type="ARBA" id="ARBA00008163"/>
    </source>
</evidence>
<evidence type="ECO:0000256" key="7">
    <source>
        <dbReference type="ARBA" id="ARBA00023237"/>
    </source>
</evidence>
<feature type="chain" id="PRO_5039337454" evidence="8">
    <location>
        <begin position="24"/>
        <end position="545"/>
    </location>
</feature>
<evidence type="ECO:0000256" key="4">
    <source>
        <dbReference type="ARBA" id="ARBA00022692"/>
    </source>
</evidence>
<comment type="caution">
    <text evidence="9">The sequence shown here is derived from an EMBL/GenBank/DDBJ whole genome shotgun (WGS) entry which is preliminary data.</text>
</comment>
<protein>
    <submittedName>
        <fullName evidence="9">Outer membrane protein transport protein</fullName>
    </submittedName>
</protein>
<name>A0A9D2IKP5_9BACT</name>
<sequence>MKTIRRFAITLALAAAAALPSRAQNNTYTQGGILLASGSFTPLDMMRNARNDYSFTTARVSAMGGAFTALGGDLASLDINPAGIGMSQHFVLGLSAGMTFSRGNNELASRTATSSRFTFNNAGMILPWVRSNNGRVCFNVGFSYNRTDDFNFGGNIRLPQVQGGSLLNVFQLQLNGLYSGWKGISEQALKDDPFNNTDIFIDEWGAVLGYQSGLFQATGDGTYALNALPSNATFTPSLNYQSTGSVGEYNIAGGFNFSNVVYFGFDLGFQSIAQNMWLSYTEEYTGAPSLNRMSYSQRIRANGTSFNIKLGAIIRPIPSLRIGIAYHSPNFTSLYKDYMASMETLRPGQSTTSVFNTLQTTYLYEYQTPSRLLLGAAYTLGSRVALSFDYERVWYNGMRYTSESYAVQESFRSEIRSLYRAANNFRVGVEVKPIPSIALRAGYAYYDSPIKERDEEGNPVIFNDIFTTSSHHVSAGVGFWLGPATTLDLTYVYSRYRVAPFGLYYYEGAARLPEGTVNQVTFTPGDVPAGVLNRHSAILTLSFLF</sequence>
<keyword evidence="3" id="KW-1134">Transmembrane beta strand</keyword>
<dbReference type="GO" id="GO:0009279">
    <property type="term" value="C:cell outer membrane"/>
    <property type="evidence" value="ECO:0007669"/>
    <property type="project" value="UniProtKB-SubCell"/>
</dbReference>
<dbReference type="AlphaFoldDB" id="A0A9D2IKP5"/>
<dbReference type="InterPro" id="IPR005017">
    <property type="entry name" value="OMPP1/FadL/TodX"/>
</dbReference>
<dbReference type="EMBL" id="DXCC01000004">
    <property type="protein sequence ID" value="HIZ14474.1"/>
    <property type="molecule type" value="Genomic_DNA"/>
</dbReference>
<evidence type="ECO:0000256" key="8">
    <source>
        <dbReference type="SAM" id="SignalP"/>
    </source>
</evidence>
<keyword evidence="7" id="KW-0998">Cell outer membrane</keyword>
<organism evidence="9 10">
    <name type="scientific">Candidatus Tidjanibacter faecipullorum</name>
    <dbReference type="NCBI Taxonomy" id="2838766"/>
    <lineage>
        <taxon>Bacteria</taxon>
        <taxon>Pseudomonadati</taxon>
        <taxon>Bacteroidota</taxon>
        <taxon>Bacteroidia</taxon>
        <taxon>Bacteroidales</taxon>
        <taxon>Rikenellaceae</taxon>
        <taxon>Tidjanibacter</taxon>
    </lineage>
</organism>
<dbReference type="GO" id="GO:0015483">
    <property type="term" value="F:long-chain fatty acid transporting porin activity"/>
    <property type="evidence" value="ECO:0007669"/>
    <property type="project" value="TreeGrafter"/>
</dbReference>
<proteinExistence type="inferred from homology"/>
<dbReference type="PANTHER" id="PTHR35093:SF8">
    <property type="entry name" value="OUTER MEMBRANE PROTEIN NMB0088-RELATED"/>
    <property type="match status" value="1"/>
</dbReference>
<reference evidence="9" key="1">
    <citation type="journal article" date="2021" name="PeerJ">
        <title>Extensive microbial diversity within the chicken gut microbiome revealed by metagenomics and culture.</title>
        <authorList>
            <person name="Gilroy R."/>
            <person name="Ravi A."/>
            <person name="Getino M."/>
            <person name="Pursley I."/>
            <person name="Horton D.L."/>
            <person name="Alikhan N.F."/>
            <person name="Baker D."/>
            <person name="Gharbi K."/>
            <person name="Hall N."/>
            <person name="Watson M."/>
            <person name="Adriaenssens E.M."/>
            <person name="Foster-Nyarko E."/>
            <person name="Jarju S."/>
            <person name="Secka A."/>
            <person name="Antonio M."/>
            <person name="Oren A."/>
            <person name="Chaudhuri R.R."/>
            <person name="La Ragione R."/>
            <person name="Hildebrand F."/>
            <person name="Pallen M.J."/>
        </authorList>
    </citation>
    <scope>NUCLEOTIDE SEQUENCE</scope>
    <source>
        <strain evidence="9">ChiHjej11B10-19426</strain>
    </source>
</reference>